<dbReference type="InterPro" id="IPR029058">
    <property type="entry name" value="AB_hydrolase_fold"/>
</dbReference>
<comment type="caution">
    <text evidence="2">The sequence shown here is derived from an EMBL/GenBank/DDBJ whole genome shotgun (WGS) entry which is preliminary data.</text>
</comment>
<proteinExistence type="predicted"/>
<feature type="domain" description="Thioesterase TesA-like" evidence="1">
    <location>
        <begin position="37"/>
        <end position="255"/>
    </location>
</feature>
<accession>A0ABW7Z725</accession>
<dbReference type="InterPro" id="IPR020802">
    <property type="entry name" value="TesA-like"/>
</dbReference>
<dbReference type="Pfam" id="PF00975">
    <property type="entry name" value="Thioesterase"/>
    <property type="match status" value="1"/>
</dbReference>
<evidence type="ECO:0000259" key="1">
    <source>
        <dbReference type="SMART" id="SM00824"/>
    </source>
</evidence>
<name>A0ABW7Z725_9ACTN</name>
<dbReference type="InterPro" id="IPR001031">
    <property type="entry name" value="Thioesterase"/>
</dbReference>
<sequence>MTTEPAAVDDGFIELHEPEGVAPLLPLRLRGSRPPLFCVHPVGGLSWCYAGLTGELDPEIPVYGLQSRDAAPTAEQMAESHLERITTVQPQGPYRLLGWSFGGTLAHEIAVRLREEGEKIGLLALLDAGPGSARAERAGVDPERALLEASGNEAGPHGVPAALATLRERHGFTQEQVTAMVGMCAHNAELAARHRSRRFDGDLMVFTARGGAGLNNAWRRHVSGAIDHFPIDSDHRGMLGSDAAARIARILANPLRGG</sequence>
<dbReference type="SMART" id="SM00824">
    <property type="entry name" value="PKS_TE"/>
    <property type="match status" value="1"/>
</dbReference>
<evidence type="ECO:0000313" key="3">
    <source>
        <dbReference type="Proteomes" id="UP001612741"/>
    </source>
</evidence>
<protein>
    <submittedName>
        <fullName evidence="2">Thioesterase domain-containing protein</fullName>
    </submittedName>
</protein>
<reference evidence="2 3" key="1">
    <citation type="submission" date="2024-10" db="EMBL/GenBank/DDBJ databases">
        <title>The Natural Products Discovery Center: Release of the First 8490 Sequenced Strains for Exploring Actinobacteria Biosynthetic Diversity.</title>
        <authorList>
            <person name="Kalkreuter E."/>
            <person name="Kautsar S.A."/>
            <person name="Yang D."/>
            <person name="Bader C.D."/>
            <person name="Teijaro C.N."/>
            <person name="Fluegel L."/>
            <person name="Davis C.M."/>
            <person name="Simpson J.R."/>
            <person name="Lauterbach L."/>
            <person name="Steele A.D."/>
            <person name="Gui C."/>
            <person name="Meng S."/>
            <person name="Li G."/>
            <person name="Viehrig K."/>
            <person name="Ye F."/>
            <person name="Su P."/>
            <person name="Kiefer A.F."/>
            <person name="Nichols A."/>
            <person name="Cepeda A.J."/>
            <person name="Yan W."/>
            <person name="Fan B."/>
            <person name="Jiang Y."/>
            <person name="Adhikari A."/>
            <person name="Zheng C.-J."/>
            <person name="Schuster L."/>
            <person name="Cowan T.M."/>
            <person name="Smanski M.J."/>
            <person name="Chevrette M.G."/>
            <person name="De Carvalho L.P.S."/>
            <person name="Shen B."/>
        </authorList>
    </citation>
    <scope>NUCLEOTIDE SEQUENCE [LARGE SCALE GENOMIC DNA]</scope>
    <source>
        <strain evidence="2 3">NPDC050545</strain>
    </source>
</reference>
<dbReference type="Proteomes" id="UP001612741">
    <property type="component" value="Unassembled WGS sequence"/>
</dbReference>
<dbReference type="EMBL" id="JBITGY010000011">
    <property type="protein sequence ID" value="MFI6503309.1"/>
    <property type="molecule type" value="Genomic_DNA"/>
</dbReference>
<organism evidence="2 3">
    <name type="scientific">Nonomuraea typhae</name>
    <dbReference type="NCBI Taxonomy" id="2603600"/>
    <lineage>
        <taxon>Bacteria</taxon>
        <taxon>Bacillati</taxon>
        <taxon>Actinomycetota</taxon>
        <taxon>Actinomycetes</taxon>
        <taxon>Streptosporangiales</taxon>
        <taxon>Streptosporangiaceae</taxon>
        <taxon>Nonomuraea</taxon>
    </lineage>
</organism>
<evidence type="ECO:0000313" key="2">
    <source>
        <dbReference type="EMBL" id="MFI6503309.1"/>
    </source>
</evidence>
<dbReference type="SUPFAM" id="SSF53474">
    <property type="entry name" value="alpha/beta-Hydrolases"/>
    <property type="match status" value="1"/>
</dbReference>
<keyword evidence="3" id="KW-1185">Reference proteome</keyword>
<gene>
    <name evidence="2" type="ORF">ACIBG2_38410</name>
</gene>
<dbReference type="Gene3D" id="3.40.50.1820">
    <property type="entry name" value="alpha/beta hydrolase"/>
    <property type="match status" value="1"/>
</dbReference>
<dbReference type="RefSeq" id="WP_397089096.1">
    <property type="nucleotide sequence ID" value="NZ_JBITGY010000011.1"/>
</dbReference>